<evidence type="ECO:0000313" key="8">
    <source>
        <dbReference type="Proteomes" id="UP001652623"/>
    </source>
</evidence>
<name>A0ABM3IHH8_ZIZJJ</name>
<keyword evidence="5" id="KW-1133">Transmembrane helix</keyword>
<keyword evidence="2" id="KW-0813">Transport</keyword>
<keyword evidence="5" id="KW-0472">Membrane</keyword>
<keyword evidence="2" id="KW-0653">Protein transport</keyword>
<sequence>MSRDKLFHNRYFSDNRFVVSNIGCAVFVLEAYIVWIVYGDHHFYSDVHFCDQEMKVFEANRVCCDCGLFRPEDGERQGLAQSKDSSDSDSNYIEPSYKPFGDTSDNDADYQYHNEPEENSINDVQMESSGFLCNYVDHINSEVEVFYKQIMKVDNQVDKLSRKIKKLKDASELSKSITNSFSQKVVRKRMEKMIRDVGENARNVKAELEGIKRDNLMNRKKPGCNQGTGLDRLRMNMTNRLAKKFKDIVKEFMILREKIQDEYREVVRRRFITVIGSMPDEETVDYLVETGTGEQIYQKAIQGHPQVLDALKDIEERHDAIKEIQKNLLDLHQIYLDMAVLVEAQGEMLDNIECQCDHALEEWQECFNQIAFAHEDGQVTILGRGLFRLWMVTFEGQTSNG</sequence>
<evidence type="ECO:0000313" key="9">
    <source>
        <dbReference type="RefSeq" id="XP_048328402.2"/>
    </source>
</evidence>
<protein>
    <submittedName>
        <fullName evidence="9">Syntaxin-132-like</fullName>
    </submittedName>
</protein>
<comment type="similarity">
    <text evidence="1">Belongs to the syntaxin family.</text>
</comment>
<keyword evidence="8" id="KW-1185">Reference proteome</keyword>
<dbReference type="Pfam" id="PF00804">
    <property type="entry name" value="Syntaxin"/>
    <property type="match status" value="1"/>
</dbReference>
<dbReference type="InterPro" id="IPR010989">
    <property type="entry name" value="SNARE"/>
</dbReference>
<dbReference type="InterPro" id="IPR000727">
    <property type="entry name" value="T_SNARE_dom"/>
</dbReference>
<feature type="domain" description="T-SNARE coiled-coil homology" evidence="6">
    <location>
        <begin position="306"/>
        <end position="373"/>
    </location>
</feature>
<dbReference type="CDD" id="cd15848">
    <property type="entry name" value="SNARE_syntaxin1-like"/>
    <property type="match status" value="1"/>
</dbReference>
<dbReference type="PANTHER" id="PTHR19957:SF277">
    <property type="entry name" value="T-SNARE COILED-COIL HOMOLOGY DOMAIN-CONTAINING PROTEIN"/>
    <property type="match status" value="1"/>
</dbReference>
<dbReference type="SUPFAM" id="SSF47661">
    <property type="entry name" value="t-snare proteins"/>
    <property type="match status" value="1"/>
</dbReference>
<evidence type="ECO:0000256" key="4">
    <source>
        <dbReference type="SAM" id="MobiDB-lite"/>
    </source>
</evidence>
<evidence type="ECO:0000256" key="5">
    <source>
        <dbReference type="SAM" id="Phobius"/>
    </source>
</evidence>
<proteinExistence type="inferred from homology"/>
<evidence type="ECO:0000259" key="7">
    <source>
        <dbReference type="SMART" id="SM00503"/>
    </source>
</evidence>
<keyword evidence="5" id="KW-0812">Transmembrane</keyword>
<dbReference type="InterPro" id="IPR045242">
    <property type="entry name" value="Syntaxin"/>
</dbReference>
<feature type="coiled-coil region" evidence="3">
    <location>
        <begin position="150"/>
        <end position="214"/>
    </location>
</feature>
<dbReference type="InterPro" id="IPR006011">
    <property type="entry name" value="Syntaxin_N"/>
</dbReference>
<reference evidence="9" key="1">
    <citation type="submission" date="2025-08" db="UniProtKB">
        <authorList>
            <consortium name="RefSeq"/>
        </authorList>
    </citation>
    <scope>IDENTIFICATION</scope>
    <source>
        <tissue evidence="9">Seedling</tissue>
    </source>
</reference>
<dbReference type="SMART" id="SM00503">
    <property type="entry name" value="SynN"/>
    <property type="match status" value="1"/>
</dbReference>
<dbReference type="GeneID" id="107417033"/>
<dbReference type="SMART" id="SM00397">
    <property type="entry name" value="t_SNARE"/>
    <property type="match status" value="1"/>
</dbReference>
<dbReference type="RefSeq" id="XP_048328402.2">
    <property type="nucleotide sequence ID" value="XM_048472445.2"/>
</dbReference>
<organism evidence="8 9">
    <name type="scientific">Ziziphus jujuba</name>
    <name type="common">Chinese jujube</name>
    <name type="synonym">Ziziphus sativa</name>
    <dbReference type="NCBI Taxonomy" id="326968"/>
    <lineage>
        <taxon>Eukaryota</taxon>
        <taxon>Viridiplantae</taxon>
        <taxon>Streptophyta</taxon>
        <taxon>Embryophyta</taxon>
        <taxon>Tracheophyta</taxon>
        <taxon>Spermatophyta</taxon>
        <taxon>Magnoliopsida</taxon>
        <taxon>eudicotyledons</taxon>
        <taxon>Gunneridae</taxon>
        <taxon>Pentapetalae</taxon>
        <taxon>rosids</taxon>
        <taxon>fabids</taxon>
        <taxon>Rosales</taxon>
        <taxon>Rhamnaceae</taxon>
        <taxon>Paliureae</taxon>
        <taxon>Ziziphus</taxon>
    </lineage>
</organism>
<dbReference type="Proteomes" id="UP001652623">
    <property type="component" value="Chromosome 4"/>
</dbReference>
<evidence type="ECO:0000259" key="6">
    <source>
        <dbReference type="SMART" id="SM00397"/>
    </source>
</evidence>
<feature type="transmembrane region" description="Helical" evidence="5">
    <location>
        <begin position="21"/>
        <end position="38"/>
    </location>
</feature>
<evidence type="ECO:0000256" key="3">
    <source>
        <dbReference type="SAM" id="Coils"/>
    </source>
</evidence>
<feature type="domain" description="Syntaxin N-terminal" evidence="7">
    <location>
        <begin position="138"/>
        <end position="264"/>
    </location>
</feature>
<dbReference type="CDD" id="cd00179">
    <property type="entry name" value="SynN"/>
    <property type="match status" value="1"/>
</dbReference>
<evidence type="ECO:0000256" key="2">
    <source>
        <dbReference type="ARBA" id="ARBA00022927"/>
    </source>
</evidence>
<dbReference type="PANTHER" id="PTHR19957">
    <property type="entry name" value="SYNTAXIN"/>
    <property type="match status" value="1"/>
</dbReference>
<dbReference type="Gene3D" id="1.20.58.70">
    <property type="match status" value="1"/>
</dbReference>
<evidence type="ECO:0000256" key="1">
    <source>
        <dbReference type="ARBA" id="ARBA00009063"/>
    </source>
</evidence>
<gene>
    <name evidence="9" type="primary">LOC107417033</name>
</gene>
<feature type="compositionally biased region" description="Polar residues" evidence="4">
    <location>
        <begin position="79"/>
        <end position="93"/>
    </location>
</feature>
<accession>A0ABM3IHH8</accession>
<feature type="region of interest" description="Disordered" evidence="4">
    <location>
        <begin position="77"/>
        <end position="119"/>
    </location>
</feature>
<keyword evidence="3" id="KW-0175">Coiled coil</keyword>